<evidence type="ECO:0000313" key="1">
    <source>
        <dbReference type="EMBL" id="APW48910.1"/>
    </source>
</evidence>
<accession>A0A1P8KGU7</accession>
<keyword evidence="1" id="KW-0614">Plasmid</keyword>
<name>A0A1P8KGU7_ACILW</name>
<geneLocation type="plasmid" evidence="1">
    <name>pALWED1.3</name>
</geneLocation>
<proteinExistence type="predicted"/>
<organism evidence="1">
    <name type="scientific">Acinetobacter lwoffii</name>
    <dbReference type="NCBI Taxonomy" id="28090"/>
    <lineage>
        <taxon>Bacteria</taxon>
        <taxon>Pseudomonadati</taxon>
        <taxon>Pseudomonadota</taxon>
        <taxon>Gammaproteobacteria</taxon>
        <taxon>Moraxellales</taxon>
        <taxon>Moraxellaceae</taxon>
        <taxon>Acinetobacter</taxon>
    </lineage>
</organism>
<dbReference type="Pfam" id="PF19749">
    <property type="entry name" value="DUF6236"/>
    <property type="match status" value="1"/>
</dbReference>
<dbReference type="AlphaFoldDB" id="A0A1P8KGU7"/>
<gene>
    <name evidence="1" type="ORF">BAA96_3p0010</name>
</gene>
<dbReference type="InterPro" id="IPR046203">
    <property type="entry name" value="DUF6236"/>
</dbReference>
<reference evidence="1" key="1">
    <citation type="journal article" date="2016" name="Biomed. Res. Int.">
        <title>Resistance of Permafrost and Modern Acinetobacter lwoffii Strains to Heavy Metals and Arsenic Revealed by Genome Analysis.</title>
        <authorList>
            <person name="Mindlin S."/>
            <person name="Petrenko A."/>
            <person name="Kurakov A."/>
            <person name="Beletsky A."/>
            <person name="Mardanov A."/>
            <person name="Petrova M."/>
        </authorList>
    </citation>
    <scope>NUCLEOTIDE SEQUENCE</scope>
    <source>
        <strain evidence="1">ED23-35</strain>
        <plasmid evidence="1">pALWED1.3</plasmid>
    </source>
</reference>
<dbReference type="EMBL" id="KX426228">
    <property type="protein sequence ID" value="APW48910.1"/>
    <property type="molecule type" value="Genomic_DNA"/>
</dbReference>
<protein>
    <submittedName>
        <fullName evidence="1">Uncharacterized protein</fullName>
    </submittedName>
</protein>
<sequence>MPQEEIFKSVGILYRPTTNLQSFSTDKGPELSLKELDATLNFMKSQKKDTSWAMHHFGIEPFIHPDHRIKKDILKFELFNALPTPSANTNLIDILEFKYRRHDELNRLHISLNSLYEKIATSDDIDAMRLDMRIELKASIDDLNKSFKERFGEGLKRNLKLEFDVSSTSIMEAVKNVPAGLFCDSMTGMTIPLGTLVAVTSPFVKVGWSGSFGNKEQNSKGLNLNYLTSAKKYSITEYKKNS</sequence>